<feature type="domain" description="Sodium/calcium exchanger membrane region" evidence="6">
    <location>
        <begin position="180"/>
        <end position="318"/>
    </location>
</feature>
<proteinExistence type="predicted"/>
<keyword evidence="8" id="KW-1185">Reference proteome</keyword>
<dbReference type="InterPro" id="IPR004481">
    <property type="entry name" value="K/Na/Ca-exchanger"/>
</dbReference>
<evidence type="ECO:0000313" key="7">
    <source>
        <dbReference type="EMBL" id="MBC5681770.1"/>
    </source>
</evidence>
<name>A0ABR7G2V2_9FIRM</name>
<feature type="transmembrane region" description="Helical" evidence="5">
    <location>
        <begin position="244"/>
        <end position="266"/>
    </location>
</feature>
<protein>
    <submittedName>
        <fullName evidence="7">Calcium/sodium antiporter</fullName>
    </submittedName>
</protein>
<feature type="transmembrane region" description="Helical" evidence="5">
    <location>
        <begin position="133"/>
        <end position="150"/>
    </location>
</feature>
<comment type="caution">
    <text evidence="7">The sequence shown here is derived from an EMBL/GenBank/DDBJ whole genome shotgun (WGS) entry which is preliminary data.</text>
</comment>
<dbReference type="RefSeq" id="WP_186837390.1">
    <property type="nucleotide sequence ID" value="NZ_JACOPD010000010.1"/>
</dbReference>
<evidence type="ECO:0000256" key="5">
    <source>
        <dbReference type="SAM" id="Phobius"/>
    </source>
</evidence>
<keyword evidence="4 5" id="KW-0472">Membrane</keyword>
<feature type="transmembrane region" description="Helical" evidence="5">
    <location>
        <begin position="37"/>
        <end position="60"/>
    </location>
</feature>
<feature type="transmembrane region" description="Helical" evidence="5">
    <location>
        <begin position="107"/>
        <end position="127"/>
    </location>
</feature>
<keyword evidence="2 5" id="KW-0812">Transmembrane</keyword>
<reference evidence="7 8" key="1">
    <citation type="submission" date="2020-08" db="EMBL/GenBank/DDBJ databases">
        <title>Genome public.</title>
        <authorList>
            <person name="Liu C."/>
            <person name="Sun Q."/>
        </authorList>
    </citation>
    <scope>NUCLEOTIDE SEQUENCE [LARGE SCALE GENOMIC DNA]</scope>
    <source>
        <strain evidence="7 8">NSJ-43</strain>
    </source>
</reference>
<feature type="transmembrane region" description="Helical" evidence="5">
    <location>
        <begin position="204"/>
        <end position="223"/>
    </location>
</feature>
<feature type="transmembrane region" description="Helical" evidence="5">
    <location>
        <begin position="6"/>
        <end position="25"/>
    </location>
</feature>
<dbReference type="InterPro" id="IPR004837">
    <property type="entry name" value="NaCa_Exmemb"/>
</dbReference>
<accession>A0ABR7G2V2</accession>
<evidence type="ECO:0000256" key="1">
    <source>
        <dbReference type="ARBA" id="ARBA00004141"/>
    </source>
</evidence>
<organism evidence="7 8">
    <name type="scientific">Lachnospira hominis</name>
    <name type="common">ex Liu et al. 2021</name>
    <dbReference type="NCBI Taxonomy" id="2763051"/>
    <lineage>
        <taxon>Bacteria</taxon>
        <taxon>Bacillati</taxon>
        <taxon>Bacillota</taxon>
        <taxon>Clostridia</taxon>
        <taxon>Lachnospirales</taxon>
        <taxon>Lachnospiraceae</taxon>
        <taxon>Lachnospira</taxon>
    </lineage>
</organism>
<evidence type="ECO:0000313" key="8">
    <source>
        <dbReference type="Proteomes" id="UP000628463"/>
    </source>
</evidence>
<keyword evidence="3 5" id="KW-1133">Transmembrane helix</keyword>
<dbReference type="Proteomes" id="UP000628463">
    <property type="component" value="Unassembled WGS sequence"/>
</dbReference>
<dbReference type="EMBL" id="JACOPD010000010">
    <property type="protein sequence ID" value="MBC5681770.1"/>
    <property type="molecule type" value="Genomic_DNA"/>
</dbReference>
<dbReference type="Pfam" id="PF01699">
    <property type="entry name" value="Na_Ca_ex"/>
    <property type="match status" value="2"/>
</dbReference>
<evidence type="ECO:0000256" key="4">
    <source>
        <dbReference type="ARBA" id="ARBA00023136"/>
    </source>
</evidence>
<evidence type="ECO:0000256" key="2">
    <source>
        <dbReference type="ARBA" id="ARBA00022692"/>
    </source>
</evidence>
<dbReference type="PANTHER" id="PTHR10846">
    <property type="entry name" value="SODIUM/POTASSIUM/CALCIUM EXCHANGER"/>
    <property type="match status" value="1"/>
</dbReference>
<comment type="subcellular location">
    <subcellularLocation>
        <location evidence="1">Membrane</location>
        <topology evidence="1">Multi-pass membrane protein</topology>
    </subcellularLocation>
</comment>
<dbReference type="InterPro" id="IPR044880">
    <property type="entry name" value="NCX_ion-bd_dom_sf"/>
</dbReference>
<dbReference type="PANTHER" id="PTHR10846:SF8">
    <property type="entry name" value="INNER MEMBRANE PROTEIN YRBG"/>
    <property type="match status" value="1"/>
</dbReference>
<feature type="domain" description="Sodium/calcium exchanger membrane region" evidence="6">
    <location>
        <begin position="6"/>
        <end position="147"/>
    </location>
</feature>
<feature type="transmembrane region" description="Helical" evidence="5">
    <location>
        <begin position="80"/>
        <end position="98"/>
    </location>
</feature>
<evidence type="ECO:0000259" key="6">
    <source>
        <dbReference type="Pfam" id="PF01699"/>
    </source>
</evidence>
<gene>
    <name evidence="7" type="ORF">H8S01_12485</name>
</gene>
<feature type="transmembrane region" description="Helical" evidence="5">
    <location>
        <begin position="304"/>
        <end position="320"/>
    </location>
</feature>
<feature type="transmembrane region" description="Helical" evidence="5">
    <location>
        <begin position="272"/>
        <end position="292"/>
    </location>
</feature>
<evidence type="ECO:0000256" key="3">
    <source>
        <dbReference type="ARBA" id="ARBA00022989"/>
    </source>
</evidence>
<dbReference type="Gene3D" id="1.20.1420.30">
    <property type="entry name" value="NCX, central ion-binding region"/>
    <property type="match status" value="1"/>
</dbReference>
<dbReference type="NCBIfam" id="TIGR00367">
    <property type="entry name" value="calcium/sodium antiporter"/>
    <property type="match status" value="1"/>
</dbReference>
<sequence length="321" mass="34486">MEILKSAAILVIGFVLLIKGADFFVEGSSSVAKKFNVPSLIIGMTIVAMGTSLPELAVSVTASITGNNTLAVSNVSGSNIFNLMVVCGACALFAPLTIEKNTLMKEFPFSIVCAGLLVVLGFIGMKLGRVDGIIFLVIFVAYLLWMIYSAKKARSEGDKFETEEEEMAEEIKILPMWKCLLYIVGGMIAIKFGGDFVVNGASSIAAGFGLSQTLIGLTIVALGTSLPELVTSIVAARKNEVDMALGNVIGSNIFNILLILGVAAAISPVTFIMENIIDIIILIIMSTVVWIFAWTSKKINRKEGIIMLLVYVVYMVYICIR</sequence>